<dbReference type="SUPFAM" id="SSF46966">
    <property type="entry name" value="Spectrin repeat"/>
    <property type="match status" value="6"/>
</dbReference>
<evidence type="ECO:0000256" key="2">
    <source>
        <dbReference type="ARBA" id="ARBA00022443"/>
    </source>
</evidence>
<dbReference type="eggNOG" id="KOG0516">
    <property type="taxonomic scope" value="Eukaryota"/>
</dbReference>
<dbReference type="CDD" id="cd00176">
    <property type="entry name" value="SPEC"/>
    <property type="match status" value="1"/>
</dbReference>
<dbReference type="FunFam" id="1.20.58.60:FF:000053">
    <property type="entry name" value="Short stop, isoform K"/>
    <property type="match status" value="1"/>
</dbReference>
<evidence type="ECO:0000256" key="3">
    <source>
        <dbReference type="ARBA" id="ARBA00022490"/>
    </source>
</evidence>
<keyword evidence="4" id="KW-0597">Phosphoprotein</keyword>
<keyword evidence="2 6" id="KW-0728">SH3 domain</keyword>
<dbReference type="InterPro" id="IPR043197">
    <property type="entry name" value="Plakin"/>
</dbReference>
<dbReference type="GO" id="GO:0005737">
    <property type="term" value="C:cytoplasm"/>
    <property type="evidence" value="ECO:0007669"/>
    <property type="project" value="UniProtKB-SubCell"/>
</dbReference>
<reference evidence="10" key="1">
    <citation type="submission" date="2011-05" db="EMBL/GenBank/DDBJ databases">
        <authorList>
            <person name="Richards S.R."/>
            <person name="Qu J."/>
            <person name="Jiang H."/>
            <person name="Jhangiani S.N."/>
            <person name="Agravi P."/>
            <person name="Goodspeed R."/>
            <person name="Gross S."/>
            <person name="Mandapat C."/>
            <person name="Jackson L."/>
            <person name="Mathew T."/>
            <person name="Pu L."/>
            <person name="Thornton R."/>
            <person name="Saada N."/>
            <person name="Wilczek-Boney K.B."/>
            <person name="Lee S."/>
            <person name="Kovar C."/>
            <person name="Wu Y."/>
            <person name="Scherer S.E."/>
            <person name="Worley K.C."/>
            <person name="Muzny D.M."/>
            <person name="Gibbs R."/>
        </authorList>
    </citation>
    <scope>NUCLEOTIDE SEQUENCE</scope>
    <source>
        <strain evidence="10">Brora</strain>
    </source>
</reference>
<evidence type="ECO:0000313" key="9">
    <source>
        <dbReference type="EnsemblMetazoa" id="SMAR005794-PA"/>
    </source>
</evidence>
<dbReference type="SMART" id="SM00150">
    <property type="entry name" value="SPEC"/>
    <property type="match status" value="3"/>
</dbReference>
<dbReference type="GO" id="GO:0005198">
    <property type="term" value="F:structural molecule activity"/>
    <property type="evidence" value="ECO:0007669"/>
    <property type="project" value="TreeGrafter"/>
</dbReference>
<comment type="subcellular location">
    <subcellularLocation>
        <location evidence="1">Cytoplasm</location>
    </subcellularLocation>
</comment>
<dbReference type="HOGENOM" id="CLU_004168_0_0_1"/>
<feature type="domain" description="SH3" evidence="8">
    <location>
        <begin position="762"/>
        <end position="819"/>
    </location>
</feature>
<evidence type="ECO:0000256" key="5">
    <source>
        <dbReference type="ARBA" id="ARBA00022737"/>
    </source>
</evidence>
<sequence>MHCTENVDTPEPDEKSLITYISSLYDVFPEPPPRPPLVDPTTLKKYEEYKEISSRLHLWIRESISMLQDRNFPGNLMDLKALQSDCNRFRVEDVPPRLAEKQRIAQMYRELLRKFESKEEMELDAELEPDTLERNWSRMLSVHQERDLAIKDEISKLERLQRLADKVNREAKQCETKLEEIEKRIEEEEKRIERLNLMDAKHNCDQLDRELRQCEDSIKSMVKDVQALKDGRFYQANDFHRRVQRLHQQWVQIRMLLQSRLLTALSKRSFTTEERTVTRQTHTVFESRLVDTNEQFKFLQECIDWVENKLVCFDLFFCVKFMDDSDYGNDLPSIQVLLDQHQNEHKSIDQFQKNVDQCHFQKYILGVYITCIQELKHFHVLVASLVSFPEMCRHFRKRLSLSQETRVHARFRKRYNSSVSRDTSCVLQLRTCLRSIYSTVVDFNCVLSTVVSQQRNDFNHGQSDSTPPCYTISVIRLPLKKFKGDELSLYNQLLLKLEKGYSELLVISNKRLSDLELLLDFIQSATQELMWMNEKEEIELSRDWSLKNLDLVEIEHYYESLMREMETREMQKTNVQDEGEKLVMGHHPAAKCIEAYMAAMQTQWSWLIQLTMCLDTHLKNVSVYHQFFSEVHEYEDWISRQEQKLNSVYSKSDFGLDEGEKRLKEMQVSMVNLPNVVDRIRSILLQNFSRNCRNLSNLYETCQNLSNFYETCQNLSNLNETCQNFIKNELRDDLTRYGEIINSLIARSKDVVQLKQRRQSVARPLRVKSIIAYKQVGMSTREKEMCTLYDNSQKGKWKVMNSTGSEGLVPGVCFTIEPPNQEAIDRANKLKRHYDTCVTLWQNKQRRMRQNMIFATIKVVRSWDLGQFQAMEPAQRDAIAKALNDDAQKLIQEGPSDDPGLRRLREEMKRCNDLFAEFRTKMARGERKSPTKTVSSDFNETAGPLQKSLDEAERILASRSHAAIPRDLDTLEHMVIEHKGFENSLQLYEVQVANCQDAFRNLQRKSPAFQARMDTINEKWEILWSLSHMYIERLKCVEIILTSMEEATQLVSEYELKLASSDDMPSELEQLRRVHQNLLT</sequence>
<dbReference type="GO" id="GO:0042060">
    <property type="term" value="P:wound healing"/>
    <property type="evidence" value="ECO:0007669"/>
    <property type="project" value="TreeGrafter"/>
</dbReference>
<dbReference type="InterPro" id="IPR049538">
    <property type="entry name" value="PCN-like_spectrin-like_rpt"/>
</dbReference>
<dbReference type="Gene3D" id="1.20.58.60">
    <property type="match status" value="4"/>
</dbReference>
<keyword evidence="7" id="KW-0175">Coiled coil</keyword>
<dbReference type="EnsemblMetazoa" id="SMAR005794-RA">
    <property type="protein sequence ID" value="SMAR005794-PA"/>
    <property type="gene ID" value="SMAR005794"/>
</dbReference>
<dbReference type="GO" id="GO:0031122">
    <property type="term" value="P:cytoplasmic microtubule organization"/>
    <property type="evidence" value="ECO:0007669"/>
    <property type="project" value="TreeGrafter"/>
</dbReference>
<dbReference type="Pfam" id="PF17902">
    <property type="entry name" value="SH3_10"/>
    <property type="match status" value="1"/>
</dbReference>
<dbReference type="Pfam" id="PF21020">
    <property type="entry name" value="Spectrin_4"/>
    <property type="match status" value="1"/>
</dbReference>
<dbReference type="Proteomes" id="UP000014500">
    <property type="component" value="Unassembled WGS sequence"/>
</dbReference>
<dbReference type="PANTHER" id="PTHR23169">
    <property type="entry name" value="ENVOPLAKIN"/>
    <property type="match status" value="1"/>
</dbReference>
<dbReference type="PhylomeDB" id="T1IX63"/>
<dbReference type="GO" id="GO:0016020">
    <property type="term" value="C:membrane"/>
    <property type="evidence" value="ECO:0007669"/>
    <property type="project" value="TreeGrafter"/>
</dbReference>
<dbReference type="AlphaFoldDB" id="T1IX63"/>
<dbReference type="InterPro" id="IPR018159">
    <property type="entry name" value="Spectrin/alpha-actinin"/>
</dbReference>
<dbReference type="InterPro" id="IPR041615">
    <property type="entry name" value="Desmoplakin_SH3"/>
</dbReference>
<keyword evidence="5" id="KW-0677">Repeat</keyword>
<evidence type="ECO:0000313" key="10">
    <source>
        <dbReference type="Proteomes" id="UP000014500"/>
    </source>
</evidence>
<dbReference type="GO" id="GO:0030056">
    <property type="term" value="C:hemidesmosome"/>
    <property type="evidence" value="ECO:0007669"/>
    <property type="project" value="TreeGrafter"/>
</dbReference>
<dbReference type="GO" id="GO:0005882">
    <property type="term" value="C:intermediate filament"/>
    <property type="evidence" value="ECO:0007669"/>
    <property type="project" value="TreeGrafter"/>
</dbReference>
<protein>
    <recommendedName>
        <fullName evidence="8">SH3 domain-containing protein</fullName>
    </recommendedName>
</protein>
<keyword evidence="10" id="KW-1185">Reference proteome</keyword>
<dbReference type="InterPro" id="IPR002017">
    <property type="entry name" value="Spectrin_repeat"/>
</dbReference>
<dbReference type="GO" id="GO:0045104">
    <property type="term" value="P:intermediate filament cytoskeleton organization"/>
    <property type="evidence" value="ECO:0007669"/>
    <property type="project" value="InterPro"/>
</dbReference>
<evidence type="ECO:0000256" key="4">
    <source>
        <dbReference type="ARBA" id="ARBA00022553"/>
    </source>
</evidence>
<evidence type="ECO:0000259" key="8">
    <source>
        <dbReference type="PROSITE" id="PS50002"/>
    </source>
</evidence>
<keyword evidence="3" id="KW-0963">Cytoplasm</keyword>
<evidence type="ECO:0000256" key="1">
    <source>
        <dbReference type="ARBA" id="ARBA00004496"/>
    </source>
</evidence>
<dbReference type="Pfam" id="PF00435">
    <property type="entry name" value="Spectrin"/>
    <property type="match status" value="2"/>
</dbReference>
<accession>T1IX63</accession>
<dbReference type="OMA" id="LCLVYDH"/>
<dbReference type="PANTHER" id="PTHR23169:SF23">
    <property type="entry name" value="SHORT STOP, ISOFORM H"/>
    <property type="match status" value="1"/>
</dbReference>
<dbReference type="InterPro" id="IPR001452">
    <property type="entry name" value="SH3_domain"/>
</dbReference>
<evidence type="ECO:0000256" key="7">
    <source>
        <dbReference type="SAM" id="Coils"/>
    </source>
</evidence>
<evidence type="ECO:0000256" key="6">
    <source>
        <dbReference type="PROSITE-ProRule" id="PRU00192"/>
    </source>
</evidence>
<dbReference type="Gene3D" id="2.30.30.40">
    <property type="entry name" value="SH3 Domains"/>
    <property type="match status" value="1"/>
</dbReference>
<dbReference type="EMBL" id="JH431642">
    <property type="status" value="NOT_ANNOTATED_CDS"/>
    <property type="molecule type" value="Genomic_DNA"/>
</dbReference>
<organism evidence="9 10">
    <name type="scientific">Strigamia maritima</name>
    <name type="common">European centipede</name>
    <name type="synonym">Geophilus maritimus</name>
    <dbReference type="NCBI Taxonomy" id="126957"/>
    <lineage>
        <taxon>Eukaryota</taxon>
        <taxon>Metazoa</taxon>
        <taxon>Ecdysozoa</taxon>
        <taxon>Arthropoda</taxon>
        <taxon>Myriapoda</taxon>
        <taxon>Chilopoda</taxon>
        <taxon>Pleurostigmophora</taxon>
        <taxon>Geophilomorpha</taxon>
        <taxon>Linotaeniidae</taxon>
        <taxon>Strigamia</taxon>
    </lineage>
</organism>
<dbReference type="PROSITE" id="PS50002">
    <property type="entry name" value="SH3"/>
    <property type="match status" value="1"/>
</dbReference>
<dbReference type="STRING" id="126957.T1IX63"/>
<proteinExistence type="predicted"/>
<feature type="coiled-coil region" evidence="7">
    <location>
        <begin position="150"/>
        <end position="224"/>
    </location>
</feature>
<dbReference type="Gene3D" id="1.20.58.1060">
    <property type="match status" value="1"/>
</dbReference>
<reference evidence="9" key="2">
    <citation type="submission" date="2015-02" db="UniProtKB">
        <authorList>
            <consortium name="EnsemblMetazoa"/>
        </authorList>
    </citation>
    <scope>IDENTIFICATION</scope>
</reference>
<name>T1IX63_STRMM</name>